<dbReference type="Gene3D" id="3.20.20.80">
    <property type="entry name" value="Glycosidases"/>
    <property type="match status" value="1"/>
</dbReference>
<keyword evidence="4" id="KW-1185">Reference proteome</keyword>
<evidence type="ECO:0000313" key="4">
    <source>
        <dbReference type="Proteomes" id="UP000683246"/>
    </source>
</evidence>
<protein>
    <recommendedName>
        <fullName evidence="2">Glycosyl hydrolase family 13 catalytic domain-containing protein</fullName>
    </recommendedName>
</protein>
<sequence>MKRTLKVSLLSILIIISLSISSLTMHAAPSTRNGGGDEILLQGFYWGAWDAPGSWYNTMSSKADMIADAGITMIWSPGPWDDDSTNTGGSGYWWHDFGLDSAHGTEGELNNMISTMNAKGIGVIFDIVANHADRFHPDSPWPTYSNIWRANAWEPGYSFSEENELNTGNAYPYIRDAMMVLKNKGAAGWRYDVCHGYPSDRALGWNNDTNASFVVGEYDWSGYNPTSGNLEDWCAATGSTGFDFYEKWNLNSGNPSTFGGLHTNPRAEARARAVTFVENHDSEISRGNGNQAPDDSQGARSKCYAWILATPGTPCIFWSDLIGGGVGYDWLKSMIWVRKNAGIRADSKILYDETNGGTGRAVIVEGTNHNIAIALDWPDWKPSNGNHHAAASGWNGYMNVWTNVGNSGGGNGNGGNGGNEVTKVVAHYDVGYGNSMSIRGDTSPLNWNNGIQMTNTGSDTWVWETTAIPKGQKFECKVLINDSNWATDSNWWVYGGDTIDIYPNFGYGGLKPDEQLFMTFGLLSNANIRLTSLPQN</sequence>
<feature type="domain" description="Glycosyl hydrolase family 13 catalytic" evidence="2">
    <location>
        <begin position="38"/>
        <end position="344"/>
    </location>
</feature>
<dbReference type="Pfam" id="PF09081">
    <property type="entry name" value="AMT4_dom_C"/>
    <property type="match status" value="1"/>
</dbReference>
<dbReference type="PANTHER" id="PTHR43447">
    <property type="entry name" value="ALPHA-AMYLASE"/>
    <property type="match status" value="1"/>
</dbReference>
<organism evidence="3 4">
    <name type="scientific">Vallitalea pronyensis</name>
    <dbReference type="NCBI Taxonomy" id="1348613"/>
    <lineage>
        <taxon>Bacteria</taxon>
        <taxon>Bacillati</taxon>
        <taxon>Bacillota</taxon>
        <taxon>Clostridia</taxon>
        <taxon>Lachnospirales</taxon>
        <taxon>Vallitaleaceae</taxon>
        <taxon>Vallitalea</taxon>
    </lineage>
</organism>
<dbReference type="SUPFAM" id="SSF51445">
    <property type="entry name" value="(Trans)glycosidases"/>
    <property type="match status" value="1"/>
</dbReference>
<evidence type="ECO:0000256" key="1">
    <source>
        <dbReference type="SAM" id="SignalP"/>
    </source>
</evidence>
<dbReference type="AlphaFoldDB" id="A0A8J8MN87"/>
<name>A0A8J8MN87_9FIRM</name>
<dbReference type="GO" id="GO:0005975">
    <property type="term" value="P:carbohydrate metabolic process"/>
    <property type="evidence" value="ECO:0007669"/>
    <property type="project" value="InterPro"/>
</dbReference>
<keyword evidence="1" id="KW-0732">Signal</keyword>
<proteinExistence type="predicted"/>
<evidence type="ECO:0000313" key="3">
    <source>
        <dbReference type="EMBL" id="QUI24574.1"/>
    </source>
</evidence>
<dbReference type="KEGG" id="vpy:HZI73_20710"/>
<dbReference type="SMART" id="SM00642">
    <property type="entry name" value="Aamy"/>
    <property type="match status" value="1"/>
</dbReference>
<dbReference type="Pfam" id="PF00128">
    <property type="entry name" value="Alpha-amylase"/>
    <property type="match status" value="1"/>
</dbReference>
<dbReference type="RefSeq" id="WP_212695267.1">
    <property type="nucleotide sequence ID" value="NZ_CP058649.1"/>
</dbReference>
<feature type="signal peptide" evidence="1">
    <location>
        <begin position="1"/>
        <end position="27"/>
    </location>
</feature>
<feature type="chain" id="PRO_5035183795" description="Glycosyl hydrolase family 13 catalytic domain-containing protein" evidence="1">
    <location>
        <begin position="28"/>
        <end position="536"/>
    </location>
</feature>
<gene>
    <name evidence="3" type="ORF">HZI73_20710</name>
</gene>
<dbReference type="InterPro" id="IPR006047">
    <property type="entry name" value="GH13_cat_dom"/>
</dbReference>
<dbReference type="Proteomes" id="UP000683246">
    <property type="component" value="Chromosome"/>
</dbReference>
<evidence type="ECO:0000259" key="2">
    <source>
        <dbReference type="SMART" id="SM00642"/>
    </source>
</evidence>
<accession>A0A8J8MN87</accession>
<reference evidence="3" key="1">
    <citation type="submission" date="2020-07" db="EMBL/GenBank/DDBJ databases">
        <title>Vallitalea pronyensis genome.</title>
        <authorList>
            <person name="Postec A."/>
        </authorList>
    </citation>
    <scope>NUCLEOTIDE SEQUENCE</scope>
    <source>
        <strain evidence="3">FatNI3</strain>
    </source>
</reference>
<dbReference type="InterPro" id="IPR017853">
    <property type="entry name" value="GH"/>
</dbReference>
<dbReference type="EMBL" id="CP058649">
    <property type="protein sequence ID" value="QUI24574.1"/>
    <property type="molecule type" value="Genomic_DNA"/>
</dbReference>
<dbReference type="InterPro" id="IPR015165">
    <property type="entry name" value="AMT4_domain_C"/>
</dbReference>